<keyword evidence="1" id="KW-0175">Coiled coil</keyword>
<protein>
    <submittedName>
        <fullName evidence="3">Uncharacterized protein</fullName>
    </submittedName>
</protein>
<organism evidence="3 4">
    <name type="scientific">Candidatus Avimonoglobus intestinipullorum</name>
    <dbReference type="NCBI Taxonomy" id="2840699"/>
    <lineage>
        <taxon>Bacteria</taxon>
        <taxon>Bacillati</taxon>
        <taxon>Bacillota</taxon>
        <taxon>Clostridia</taxon>
        <taxon>Eubacteriales</taxon>
        <taxon>Candidatus Avimonoglobus</taxon>
    </lineage>
</organism>
<gene>
    <name evidence="3" type="ORF">IAB04_03280</name>
</gene>
<feature type="coiled-coil region" evidence="1">
    <location>
        <begin position="36"/>
        <end position="96"/>
    </location>
</feature>
<accession>A0A9D1LUY1</accession>
<reference evidence="3" key="2">
    <citation type="journal article" date="2021" name="PeerJ">
        <title>Extensive microbial diversity within the chicken gut microbiome revealed by metagenomics and culture.</title>
        <authorList>
            <person name="Gilroy R."/>
            <person name="Ravi A."/>
            <person name="Getino M."/>
            <person name="Pursley I."/>
            <person name="Horton D.L."/>
            <person name="Alikhan N.F."/>
            <person name="Baker D."/>
            <person name="Gharbi K."/>
            <person name="Hall N."/>
            <person name="Watson M."/>
            <person name="Adriaenssens E.M."/>
            <person name="Foster-Nyarko E."/>
            <person name="Jarju S."/>
            <person name="Secka A."/>
            <person name="Antonio M."/>
            <person name="Oren A."/>
            <person name="Chaudhuri R.R."/>
            <person name="La Ragione R."/>
            <person name="Hildebrand F."/>
            <person name="Pallen M.J."/>
        </authorList>
    </citation>
    <scope>NUCLEOTIDE SEQUENCE</scope>
    <source>
        <strain evidence="3">ChiSjej4B22-9803</strain>
    </source>
</reference>
<comment type="caution">
    <text evidence="3">The sequence shown here is derived from an EMBL/GenBank/DDBJ whole genome shotgun (WGS) entry which is preliminary data.</text>
</comment>
<evidence type="ECO:0000313" key="3">
    <source>
        <dbReference type="EMBL" id="HIU48362.1"/>
    </source>
</evidence>
<keyword evidence="2" id="KW-1133">Transmembrane helix</keyword>
<reference evidence="3" key="1">
    <citation type="submission" date="2020-10" db="EMBL/GenBank/DDBJ databases">
        <authorList>
            <person name="Gilroy R."/>
        </authorList>
    </citation>
    <scope>NUCLEOTIDE SEQUENCE</scope>
    <source>
        <strain evidence="3">ChiSjej4B22-9803</strain>
    </source>
</reference>
<dbReference type="EMBL" id="DVND01000086">
    <property type="protein sequence ID" value="HIU48362.1"/>
    <property type="molecule type" value="Genomic_DNA"/>
</dbReference>
<evidence type="ECO:0000313" key="4">
    <source>
        <dbReference type="Proteomes" id="UP000824111"/>
    </source>
</evidence>
<feature type="transmembrane region" description="Helical" evidence="2">
    <location>
        <begin position="6"/>
        <end position="28"/>
    </location>
</feature>
<keyword evidence="2" id="KW-0472">Membrane</keyword>
<evidence type="ECO:0000256" key="1">
    <source>
        <dbReference type="SAM" id="Coils"/>
    </source>
</evidence>
<dbReference type="AlphaFoldDB" id="A0A9D1LUY1"/>
<name>A0A9D1LUY1_9FIRM</name>
<keyword evidence="2" id="KW-0812">Transmembrane</keyword>
<feature type="coiled-coil region" evidence="1">
    <location>
        <begin position="124"/>
        <end position="151"/>
    </location>
</feature>
<proteinExistence type="predicted"/>
<sequence length="152" mass="18151">MMGIIVYIILPMCLVFGTFFAFLPYMLAYGEKRKLKKQQQREFELEQQRIAELERQKAEQRKRVEQAEIKRRRIECDKLTDEINSLRRELELVRHLQNVQTGYNGTTQQIDPLKSNDTKIIEAAIESEKAARSLDKRIKQLEEQRTRLLERL</sequence>
<evidence type="ECO:0000256" key="2">
    <source>
        <dbReference type="SAM" id="Phobius"/>
    </source>
</evidence>
<dbReference type="Proteomes" id="UP000824111">
    <property type="component" value="Unassembled WGS sequence"/>
</dbReference>